<dbReference type="Gene3D" id="3.40.1350.10">
    <property type="match status" value="1"/>
</dbReference>
<dbReference type="GO" id="GO:0003676">
    <property type="term" value="F:nucleic acid binding"/>
    <property type="evidence" value="ECO:0007669"/>
    <property type="project" value="InterPro"/>
</dbReference>
<sequence length="179" mass="20911">MARTIGKQFEDNVKDSCPDWLLVYRPPDAAQAFNMSSKLRFSRHSPADFFFYHGASGFFYAVECKTFQGSCSFERVKEDTGIIHLYQIESLCNFSKYTNVISGFLLDFRKSGNTYFLYIDEFVDMINSINKKSFTELDMLHYCSPIIIGKKKLKVNYRYNIEQFLTDAENHMLEKKKGK</sequence>
<evidence type="ECO:0000313" key="1">
    <source>
        <dbReference type="EMBL" id="RHK98166.1"/>
    </source>
</evidence>
<dbReference type="Proteomes" id="UP000284267">
    <property type="component" value="Unassembled WGS sequence"/>
</dbReference>
<comment type="caution">
    <text evidence="1">The sequence shown here is derived from an EMBL/GenBank/DDBJ whole genome shotgun (WGS) entry which is preliminary data.</text>
</comment>
<reference evidence="1 2" key="1">
    <citation type="submission" date="2018-08" db="EMBL/GenBank/DDBJ databases">
        <title>A genome reference for cultivated species of the human gut microbiota.</title>
        <authorList>
            <person name="Zou Y."/>
            <person name="Xue W."/>
            <person name="Luo G."/>
        </authorList>
    </citation>
    <scope>NUCLEOTIDE SEQUENCE [LARGE SCALE GENOMIC DNA]</scope>
    <source>
        <strain evidence="1 2">AF39-4</strain>
    </source>
</reference>
<dbReference type="InterPro" id="IPR011335">
    <property type="entry name" value="Restrct_endonuc-II-like"/>
</dbReference>
<dbReference type="RefSeq" id="WP_118367423.1">
    <property type="nucleotide sequence ID" value="NZ_CABJDZ010000001.1"/>
</dbReference>
<dbReference type="AlphaFoldDB" id="A0A415HVA1"/>
<evidence type="ECO:0000313" key="2">
    <source>
        <dbReference type="Proteomes" id="UP000284267"/>
    </source>
</evidence>
<organism evidence="1 2">
    <name type="scientific">Blautia obeum</name>
    <dbReference type="NCBI Taxonomy" id="40520"/>
    <lineage>
        <taxon>Bacteria</taxon>
        <taxon>Bacillati</taxon>
        <taxon>Bacillota</taxon>
        <taxon>Clostridia</taxon>
        <taxon>Lachnospirales</taxon>
        <taxon>Lachnospiraceae</taxon>
        <taxon>Blautia</taxon>
    </lineage>
</organism>
<name>A0A415HVA1_9FIRM</name>
<accession>A0A415HVA1</accession>
<gene>
    <name evidence="1" type="ORF">DW040_02330</name>
</gene>
<proteinExistence type="predicted"/>
<protein>
    <submittedName>
        <fullName evidence="1">Uncharacterized protein</fullName>
    </submittedName>
</protein>
<dbReference type="EMBL" id="QROE01000001">
    <property type="protein sequence ID" value="RHK98166.1"/>
    <property type="molecule type" value="Genomic_DNA"/>
</dbReference>
<dbReference type="SUPFAM" id="SSF52980">
    <property type="entry name" value="Restriction endonuclease-like"/>
    <property type="match status" value="1"/>
</dbReference>
<dbReference type="InterPro" id="IPR011856">
    <property type="entry name" value="tRNA_endonuc-like_dom_sf"/>
</dbReference>